<gene>
    <name evidence="3" type="ORF">Enr10x_08390</name>
</gene>
<dbReference type="EMBL" id="CP037421">
    <property type="protein sequence ID" value="QDT25542.1"/>
    <property type="molecule type" value="Genomic_DNA"/>
</dbReference>
<evidence type="ECO:0000256" key="2">
    <source>
        <dbReference type="SAM" id="SignalP"/>
    </source>
</evidence>
<sequence length="763" mass="86211" precursor="true">MIRKHLRLVPRLTFGLCVLGLSLLTGCGAKTESDATSTTLPETTVPSPIADQSAQKSQLDIAQSPRELLFFVAQNQQPEEVRTAAFIRIAEKYLQRDQFSQASEILERLEPTTERDEVYFSLAKSLLPQDRKTVPLIQTLELILKIENPAPRDKTLRWIADRFLKQGDVPQFRFVVSRISESKLKSMLINSLSRIVIDKSGFDQTLRDSRKLPDPAERETALCSLAIVLARKGEQAQAAALIQEIQTPVLQEIANDARVFSFLRSGQLGAAMGLIRSGCTCRTSPLLNSLCHDLIKGNSIDQALAVAREIEEPEYKYSVLYHAASELFERGEIQRAEAVILQANHADKADVRQASAEEEERRISSQASFASLLIKQGDLERIQAYSAQVDINVFRKYKGLHKLVGKRIQAGQLDQALALTETFPEEDVFALVAEHLAEQGKFKQAVQTALKIEDSYHRSAALAPIVAQLLKKDDLDEAFEVLQKVDDIGFQCTGPPSLRYHNSPHHWHYDHYIYEKMITKLLEADRPDQALAVTHLLHESKERFGYAKHLMKELVRMEKYDAMAMVALKFTADLPYQEQLIEMAIGSLMDADQDELANQIARKQTNKNLQAFAEFQIVAQLVDRRKINEAHERAQQIQHPAWQAESQAKVAYGLMMNQQRELAQKVIEHLDLTRLRPESIARLVSGLVFSEQLEQALFLSNQIRIKQDRLPALMEITEGLVGQAEQRETPTPEESGSDHKSYALFTPEEQQLARRIVQSIQGD</sequence>
<evidence type="ECO:0008006" key="5">
    <source>
        <dbReference type="Google" id="ProtNLM"/>
    </source>
</evidence>
<feature type="compositionally biased region" description="Basic and acidic residues" evidence="1">
    <location>
        <begin position="725"/>
        <end position="741"/>
    </location>
</feature>
<dbReference type="InterPro" id="IPR011990">
    <property type="entry name" value="TPR-like_helical_dom_sf"/>
</dbReference>
<dbReference type="RefSeq" id="WP_145448211.1">
    <property type="nucleotide sequence ID" value="NZ_CP037421.1"/>
</dbReference>
<feature type="region of interest" description="Disordered" evidence="1">
    <location>
        <begin position="31"/>
        <end position="56"/>
    </location>
</feature>
<dbReference type="Proteomes" id="UP000315647">
    <property type="component" value="Chromosome"/>
</dbReference>
<feature type="region of interest" description="Disordered" evidence="1">
    <location>
        <begin position="721"/>
        <end position="742"/>
    </location>
</feature>
<feature type="compositionally biased region" description="Polar residues" evidence="1">
    <location>
        <begin position="34"/>
        <end position="56"/>
    </location>
</feature>
<protein>
    <recommendedName>
        <fullName evidence="5">Tetratricopeptide repeat protein</fullName>
    </recommendedName>
</protein>
<proteinExistence type="predicted"/>
<feature type="chain" id="PRO_5022148315" description="Tetratricopeptide repeat protein" evidence="2">
    <location>
        <begin position="30"/>
        <end position="763"/>
    </location>
</feature>
<keyword evidence="2" id="KW-0732">Signal</keyword>
<evidence type="ECO:0000256" key="1">
    <source>
        <dbReference type="SAM" id="MobiDB-lite"/>
    </source>
</evidence>
<evidence type="ECO:0000313" key="4">
    <source>
        <dbReference type="Proteomes" id="UP000315647"/>
    </source>
</evidence>
<dbReference type="PROSITE" id="PS51257">
    <property type="entry name" value="PROKAR_LIPOPROTEIN"/>
    <property type="match status" value="1"/>
</dbReference>
<accession>A0A517Q1S9</accession>
<keyword evidence="4" id="KW-1185">Reference proteome</keyword>
<evidence type="ECO:0000313" key="3">
    <source>
        <dbReference type="EMBL" id="QDT25542.1"/>
    </source>
</evidence>
<dbReference type="AlphaFoldDB" id="A0A517Q1S9"/>
<name>A0A517Q1S9_9PLAN</name>
<feature type="signal peptide" evidence="2">
    <location>
        <begin position="1"/>
        <end position="29"/>
    </location>
</feature>
<dbReference type="Gene3D" id="1.25.40.10">
    <property type="entry name" value="Tetratricopeptide repeat domain"/>
    <property type="match status" value="2"/>
</dbReference>
<reference evidence="3 4" key="1">
    <citation type="submission" date="2019-03" db="EMBL/GenBank/DDBJ databases">
        <title>Deep-cultivation of Planctomycetes and their phenomic and genomic characterization uncovers novel biology.</title>
        <authorList>
            <person name="Wiegand S."/>
            <person name="Jogler M."/>
            <person name="Boedeker C."/>
            <person name="Pinto D."/>
            <person name="Vollmers J."/>
            <person name="Rivas-Marin E."/>
            <person name="Kohn T."/>
            <person name="Peeters S.H."/>
            <person name="Heuer A."/>
            <person name="Rast P."/>
            <person name="Oberbeckmann S."/>
            <person name="Bunk B."/>
            <person name="Jeske O."/>
            <person name="Meyerdierks A."/>
            <person name="Storesund J.E."/>
            <person name="Kallscheuer N."/>
            <person name="Luecker S."/>
            <person name="Lage O.M."/>
            <person name="Pohl T."/>
            <person name="Merkel B.J."/>
            <person name="Hornburger P."/>
            <person name="Mueller R.-W."/>
            <person name="Bruemmer F."/>
            <person name="Labrenz M."/>
            <person name="Spormann A.M."/>
            <person name="Op den Camp H."/>
            <person name="Overmann J."/>
            <person name="Amann R."/>
            <person name="Jetten M.S.M."/>
            <person name="Mascher T."/>
            <person name="Medema M.H."/>
            <person name="Devos D.P."/>
            <person name="Kaster A.-K."/>
            <person name="Ovreas L."/>
            <person name="Rohde M."/>
            <person name="Galperin M.Y."/>
            <person name="Jogler C."/>
        </authorList>
    </citation>
    <scope>NUCLEOTIDE SEQUENCE [LARGE SCALE GENOMIC DNA]</scope>
    <source>
        <strain evidence="3 4">Enr10</strain>
    </source>
</reference>
<organism evidence="3 4">
    <name type="scientific">Gimesia panareensis</name>
    <dbReference type="NCBI Taxonomy" id="2527978"/>
    <lineage>
        <taxon>Bacteria</taxon>
        <taxon>Pseudomonadati</taxon>
        <taxon>Planctomycetota</taxon>
        <taxon>Planctomycetia</taxon>
        <taxon>Planctomycetales</taxon>
        <taxon>Planctomycetaceae</taxon>
        <taxon>Gimesia</taxon>
    </lineage>
</organism>